<keyword evidence="2 5" id="KW-0689">Ribosomal protein</keyword>
<evidence type="ECO:0000256" key="1">
    <source>
        <dbReference type="ARBA" id="ARBA00008434"/>
    </source>
</evidence>
<keyword evidence="3 5" id="KW-0687">Ribonucleoprotein</keyword>
<dbReference type="Gene3D" id="4.10.860.130">
    <property type="match status" value="1"/>
</dbReference>
<evidence type="ECO:0000256" key="3">
    <source>
        <dbReference type="ARBA" id="ARBA00023274"/>
    </source>
</evidence>
<organism evidence="7">
    <name type="scientific">Candidatus Iainarchaeum sp</name>
    <dbReference type="NCBI Taxonomy" id="3101447"/>
    <lineage>
        <taxon>Archaea</taxon>
        <taxon>Candidatus Iainarchaeota</taxon>
        <taxon>Candidatus Iainarchaeia</taxon>
        <taxon>Candidatus Iainarchaeales</taxon>
        <taxon>Candidatus Iainarchaeaceae</taxon>
        <taxon>Candidatus Iainarchaeum</taxon>
    </lineage>
</organism>
<evidence type="ECO:0000313" key="7">
    <source>
        <dbReference type="EMBL" id="QQR92866.1"/>
    </source>
</evidence>
<comment type="similarity">
    <text evidence="1 5">Belongs to the universal ribosomal protein uS15 family.</text>
</comment>
<dbReference type="InterPro" id="IPR023029">
    <property type="entry name" value="Ribosomal_uS15_arc_euk"/>
</dbReference>
<evidence type="ECO:0000259" key="6">
    <source>
        <dbReference type="SMART" id="SM01386"/>
    </source>
</evidence>
<feature type="domain" description="Small ribosomal subunit protein uS15 N-terminal" evidence="6">
    <location>
        <begin position="1"/>
        <end position="44"/>
    </location>
</feature>
<dbReference type="GO" id="GO:0003735">
    <property type="term" value="F:structural constituent of ribosome"/>
    <property type="evidence" value="ECO:0007669"/>
    <property type="project" value="InterPro"/>
</dbReference>
<dbReference type="SUPFAM" id="SSF47060">
    <property type="entry name" value="S15/NS1 RNA-binding domain"/>
    <property type="match status" value="1"/>
</dbReference>
<dbReference type="InterPro" id="IPR000589">
    <property type="entry name" value="Ribosomal_uS15"/>
</dbReference>
<dbReference type="AlphaFoldDB" id="A0A7T9DK90"/>
<dbReference type="CDD" id="cd00677">
    <property type="entry name" value="S15_NS1_EPRS_RNA-bind"/>
    <property type="match status" value="1"/>
</dbReference>
<sequence length="135" mass="15455">MAEAKRTQWVDYNPQEIEDLIVNLSNQGMGPAQIGMALRDQYGVPNVKAITKKRVNQILTEKKLASDIPRDLLNLIRRSVALQKHLQQNSKDFSSKRGYQLTVSKIRRLVDYYVTNGQLPADWRYTPETAALLVK</sequence>
<protein>
    <recommendedName>
        <fullName evidence="4">30S ribosomal protein S15</fullName>
    </recommendedName>
</protein>
<dbReference type="GO" id="GO:0022627">
    <property type="term" value="C:cytosolic small ribosomal subunit"/>
    <property type="evidence" value="ECO:0007669"/>
    <property type="project" value="TreeGrafter"/>
</dbReference>
<accession>A0A7T9DK90</accession>
<dbReference type="Pfam" id="PF00312">
    <property type="entry name" value="Ribosomal_S15"/>
    <property type="match status" value="1"/>
</dbReference>
<dbReference type="PANTHER" id="PTHR11885">
    <property type="entry name" value="RIBOSOMAL PROTEIN S15P/S13E"/>
    <property type="match status" value="1"/>
</dbReference>
<dbReference type="EMBL" id="CP064981">
    <property type="protein sequence ID" value="QQR92866.1"/>
    <property type="molecule type" value="Genomic_DNA"/>
</dbReference>
<dbReference type="Pfam" id="PF08069">
    <property type="entry name" value="Ribosomal_S13_N"/>
    <property type="match status" value="1"/>
</dbReference>
<dbReference type="PANTHER" id="PTHR11885:SF6">
    <property type="entry name" value="SMALL RIBOSOMAL SUBUNIT PROTEIN US15"/>
    <property type="match status" value="1"/>
</dbReference>
<dbReference type="Proteomes" id="UP000596004">
    <property type="component" value="Chromosome"/>
</dbReference>
<dbReference type="GO" id="GO:0006412">
    <property type="term" value="P:translation"/>
    <property type="evidence" value="ECO:0007669"/>
    <property type="project" value="InterPro"/>
</dbReference>
<reference evidence="7" key="1">
    <citation type="submission" date="2020-11" db="EMBL/GenBank/DDBJ databases">
        <title>Connecting structure to function with the recovery of over 1000 high-quality activated sludge metagenome-assembled genomes encoding full-length rRNA genes using long-read sequencing.</title>
        <authorList>
            <person name="Singleton C.M."/>
            <person name="Petriglieri F."/>
            <person name="Kristensen J.M."/>
            <person name="Kirkegaard R.H."/>
            <person name="Michaelsen T.Y."/>
            <person name="Andersen M.H."/>
            <person name="Karst S.M."/>
            <person name="Dueholm M.S."/>
            <person name="Nielsen P.H."/>
            <person name="Albertsen M."/>
        </authorList>
    </citation>
    <scope>NUCLEOTIDE SEQUENCE</scope>
    <source>
        <strain evidence="7">Fred_18-Q3-R57-64_BAT3C.431</strain>
    </source>
</reference>
<proteinExistence type="inferred from homology"/>
<dbReference type="NCBIfam" id="NF006331">
    <property type="entry name" value="PRK08561.1"/>
    <property type="match status" value="1"/>
</dbReference>
<name>A0A7T9DK90_9ARCH</name>
<dbReference type="InterPro" id="IPR012606">
    <property type="entry name" value="Ribosomal_uS15_N"/>
</dbReference>
<dbReference type="InterPro" id="IPR009068">
    <property type="entry name" value="uS15_NS1_RNA-bd_sf"/>
</dbReference>
<gene>
    <name evidence="7" type="ORF">IPJ89_01310</name>
</gene>
<dbReference type="SMART" id="SM01387">
    <property type="entry name" value="Ribosomal_S15"/>
    <property type="match status" value="1"/>
</dbReference>
<evidence type="ECO:0000256" key="2">
    <source>
        <dbReference type="ARBA" id="ARBA00022980"/>
    </source>
</evidence>
<evidence type="ECO:0000256" key="4">
    <source>
        <dbReference type="ARBA" id="ARBA00035313"/>
    </source>
</evidence>
<dbReference type="SMART" id="SM01386">
    <property type="entry name" value="Ribosomal_S13_N"/>
    <property type="match status" value="1"/>
</dbReference>
<evidence type="ECO:0000256" key="5">
    <source>
        <dbReference type="RuleBase" id="RU003919"/>
    </source>
</evidence>
<dbReference type="GO" id="GO:0070181">
    <property type="term" value="F:small ribosomal subunit rRNA binding"/>
    <property type="evidence" value="ECO:0007669"/>
    <property type="project" value="TreeGrafter"/>
</dbReference>
<dbReference type="Gene3D" id="1.10.287.10">
    <property type="entry name" value="S15/NS1, RNA-binding"/>
    <property type="match status" value="1"/>
</dbReference>